<evidence type="ECO:0000313" key="3">
    <source>
        <dbReference type="Proteomes" id="UP000217944"/>
    </source>
</evidence>
<comment type="caution">
    <text evidence="2">The sequence shown here is derived from an EMBL/GenBank/DDBJ whole genome shotgun (WGS) entry which is preliminary data.</text>
</comment>
<name>A0A292YBL0_9BACT</name>
<reference evidence="2 3" key="1">
    <citation type="journal article" date="2017" name="Syst. Appl. Microbiol.">
        <title>Lebetimonas natsushimae sp. nov., a novel strictly anaerobic, moderately thermophilic chemoautotroph isolated from a deep-sea hydrothermal vent polychaete nest in the Mid-Okinawa Trough.</title>
        <authorList>
            <person name="Nagata R."/>
            <person name="Takaki Y."/>
            <person name="Tame A."/>
            <person name="Nunoura T."/>
            <person name="Muto H."/>
            <person name="Mino S."/>
            <person name="Sawayama S."/>
            <person name="Takai K."/>
            <person name="Nakagawa S."/>
        </authorList>
    </citation>
    <scope>NUCLEOTIDE SEQUENCE [LARGE SCALE GENOMIC DNA]</scope>
    <source>
        <strain evidence="2 3">HS1857</strain>
    </source>
</reference>
<sequence>MKKILLILPLVFVGCSLTNAPAKVKEFTKCYVHKIPAPFWVCYETNFMSVGKVHTKKNTRLAEQEAYAVGMKNLSEKILIKTKEFLRKLNCKDKSVLAKVKSFVITNAVSDGTWYDKKTQILYVKVVVDKNEFKNFLFNSLKGYDKKVLEAAFNESF</sequence>
<evidence type="ECO:0000256" key="1">
    <source>
        <dbReference type="SAM" id="SignalP"/>
    </source>
</evidence>
<gene>
    <name evidence="2" type="ORF">LNAT_P0214</name>
</gene>
<proteinExistence type="predicted"/>
<keyword evidence="1" id="KW-0732">Signal</keyword>
<organism evidence="2 3">
    <name type="scientific">Lebetimonas natsushimae</name>
    <dbReference type="NCBI Taxonomy" id="1936991"/>
    <lineage>
        <taxon>Bacteria</taxon>
        <taxon>Pseudomonadati</taxon>
        <taxon>Campylobacterota</taxon>
        <taxon>Epsilonproteobacteria</taxon>
        <taxon>Nautiliales</taxon>
        <taxon>Nautiliaceae</taxon>
        <taxon>Lebetimonas</taxon>
    </lineage>
</organism>
<feature type="chain" id="PRO_5012516490" description="Lipoprotein" evidence="1">
    <location>
        <begin position="23"/>
        <end position="157"/>
    </location>
</feature>
<dbReference type="RefSeq" id="WP_096258081.1">
    <property type="nucleotide sequence ID" value="NZ_BDME01000001.1"/>
</dbReference>
<dbReference type="EMBL" id="BDME01000001">
    <property type="protein sequence ID" value="GAX86919.1"/>
    <property type="molecule type" value="Genomic_DNA"/>
</dbReference>
<accession>A0A292YBL0</accession>
<dbReference type="PROSITE" id="PS51257">
    <property type="entry name" value="PROKAR_LIPOPROTEIN"/>
    <property type="match status" value="1"/>
</dbReference>
<evidence type="ECO:0008006" key="4">
    <source>
        <dbReference type="Google" id="ProtNLM"/>
    </source>
</evidence>
<dbReference type="AlphaFoldDB" id="A0A292YBL0"/>
<feature type="signal peptide" evidence="1">
    <location>
        <begin position="1"/>
        <end position="22"/>
    </location>
</feature>
<dbReference type="OrthoDB" id="5372933at2"/>
<evidence type="ECO:0000313" key="2">
    <source>
        <dbReference type="EMBL" id="GAX86919.1"/>
    </source>
</evidence>
<protein>
    <recommendedName>
        <fullName evidence="4">Lipoprotein</fullName>
    </recommendedName>
</protein>
<keyword evidence="3" id="KW-1185">Reference proteome</keyword>
<dbReference type="Proteomes" id="UP000217944">
    <property type="component" value="Unassembled WGS sequence"/>
</dbReference>